<proteinExistence type="predicted"/>
<comment type="caution">
    <text evidence="2">The sequence shown here is derived from an EMBL/GenBank/DDBJ whole genome shotgun (WGS) entry which is preliminary data.</text>
</comment>
<feature type="chain" id="PRO_5042275520" evidence="1">
    <location>
        <begin position="22"/>
        <end position="66"/>
    </location>
</feature>
<gene>
    <name evidence="2" type="ORF">ONZ51_g1672</name>
</gene>
<protein>
    <submittedName>
        <fullName evidence="2">Uncharacterized protein</fullName>
    </submittedName>
</protein>
<dbReference type="EMBL" id="JAPEVG010000023">
    <property type="protein sequence ID" value="KAJ8495509.1"/>
    <property type="molecule type" value="Genomic_DNA"/>
</dbReference>
<feature type="signal peptide" evidence="1">
    <location>
        <begin position="1"/>
        <end position="21"/>
    </location>
</feature>
<dbReference type="Proteomes" id="UP001215151">
    <property type="component" value="Unassembled WGS sequence"/>
</dbReference>
<keyword evidence="3" id="KW-1185">Reference proteome</keyword>
<evidence type="ECO:0000313" key="2">
    <source>
        <dbReference type="EMBL" id="KAJ8495509.1"/>
    </source>
</evidence>
<name>A0AAD7XCR1_9APHY</name>
<reference evidence="2" key="1">
    <citation type="submission" date="2022-11" db="EMBL/GenBank/DDBJ databases">
        <title>Genome Sequence of Cubamyces cubensis.</title>
        <authorList>
            <person name="Buettner E."/>
        </authorList>
    </citation>
    <scope>NUCLEOTIDE SEQUENCE</scope>
    <source>
        <strain evidence="2">MPL-01</strain>
    </source>
</reference>
<evidence type="ECO:0000313" key="3">
    <source>
        <dbReference type="Proteomes" id="UP001215151"/>
    </source>
</evidence>
<evidence type="ECO:0000256" key="1">
    <source>
        <dbReference type="SAM" id="SignalP"/>
    </source>
</evidence>
<sequence>MQFSTLVKLAIVVSNVGVALAASAVEARVAANPDGLISCSATDPCTIPGFTCVSIPFLGSFCLPGL</sequence>
<organism evidence="2 3">
    <name type="scientific">Trametes cubensis</name>
    <dbReference type="NCBI Taxonomy" id="1111947"/>
    <lineage>
        <taxon>Eukaryota</taxon>
        <taxon>Fungi</taxon>
        <taxon>Dikarya</taxon>
        <taxon>Basidiomycota</taxon>
        <taxon>Agaricomycotina</taxon>
        <taxon>Agaricomycetes</taxon>
        <taxon>Polyporales</taxon>
        <taxon>Polyporaceae</taxon>
        <taxon>Trametes</taxon>
    </lineage>
</organism>
<keyword evidence="1" id="KW-0732">Signal</keyword>
<dbReference type="AlphaFoldDB" id="A0AAD7XCR1"/>
<accession>A0AAD7XCR1</accession>